<evidence type="ECO:0000313" key="4">
    <source>
        <dbReference type="EMBL" id="GAA2489605.1"/>
    </source>
</evidence>
<dbReference type="Proteomes" id="UP001501358">
    <property type="component" value="Unassembled WGS sequence"/>
</dbReference>
<evidence type="ECO:0000259" key="3">
    <source>
        <dbReference type="Pfam" id="PF00472"/>
    </source>
</evidence>
<feature type="compositionally biased region" description="Basic and acidic residues" evidence="2">
    <location>
        <begin position="131"/>
        <end position="142"/>
    </location>
</feature>
<accession>A0ABN3LSR5</accession>
<protein>
    <submittedName>
        <fullName evidence="4">Alternative ribosome rescue aminoacyl-tRNA hydrolase ArfB</fullName>
    </submittedName>
</protein>
<organism evidence="4 5">
    <name type="scientific">Streptomyces thermolineatus</name>
    <dbReference type="NCBI Taxonomy" id="44033"/>
    <lineage>
        <taxon>Bacteria</taxon>
        <taxon>Bacillati</taxon>
        <taxon>Actinomycetota</taxon>
        <taxon>Actinomycetes</taxon>
        <taxon>Kitasatosporales</taxon>
        <taxon>Streptomycetaceae</taxon>
        <taxon>Streptomyces</taxon>
    </lineage>
</organism>
<dbReference type="GO" id="GO:0016787">
    <property type="term" value="F:hydrolase activity"/>
    <property type="evidence" value="ECO:0007669"/>
    <property type="project" value="UniProtKB-KW"/>
</dbReference>
<dbReference type="Pfam" id="PF00472">
    <property type="entry name" value="RF-1"/>
    <property type="match status" value="1"/>
</dbReference>
<proteinExistence type="inferred from homology"/>
<name>A0ABN3LSR5_9ACTN</name>
<dbReference type="Gene3D" id="3.30.160.20">
    <property type="match status" value="1"/>
</dbReference>
<comment type="similarity">
    <text evidence="1">Belongs to the prokaryotic/mitochondrial release factor family.</text>
</comment>
<dbReference type="PANTHER" id="PTHR47814">
    <property type="entry name" value="PEPTIDYL-TRNA HYDROLASE ARFB"/>
    <property type="match status" value="1"/>
</dbReference>
<reference evidence="4 5" key="1">
    <citation type="journal article" date="2019" name="Int. J. Syst. Evol. Microbiol.">
        <title>The Global Catalogue of Microorganisms (GCM) 10K type strain sequencing project: providing services to taxonomists for standard genome sequencing and annotation.</title>
        <authorList>
            <consortium name="The Broad Institute Genomics Platform"/>
            <consortium name="The Broad Institute Genome Sequencing Center for Infectious Disease"/>
            <person name="Wu L."/>
            <person name="Ma J."/>
        </authorList>
    </citation>
    <scope>NUCLEOTIDE SEQUENCE [LARGE SCALE GENOMIC DNA]</scope>
    <source>
        <strain evidence="4 5">JCM 6307</strain>
    </source>
</reference>
<feature type="domain" description="Prokaryotic-type class I peptide chain release factors" evidence="3">
    <location>
        <begin position="11"/>
        <end position="133"/>
    </location>
</feature>
<dbReference type="PANTHER" id="PTHR47814:SF1">
    <property type="entry name" value="PEPTIDYL-TRNA HYDROLASE ARFB"/>
    <property type="match status" value="1"/>
</dbReference>
<dbReference type="SUPFAM" id="SSF75620">
    <property type="entry name" value="Release factor"/>
    <property type="match status" value="1"/>
</dbReference>
<evidence type="ECO:0000256" key="1">
    <source>
        <dbReference type="ARBA" id="ARBA00010835"/>
    </source>
</evidence>
<feature type="region of interest" description="Disordered" evidence="2">
    <location>
        <begin position="95"/>
        <end position="142"/>
    </location>
</feature>
<keyword evidence="5" id="KW-1185">Reference proteome</keyword>
<sequence length="142" mass="15902">MPADIRVRGPVSVPEAELVWRFSRSSGPGGQHVNTSDTQVELRYDLAASNALPPVWKERALERLAGRLVGGVLVVRASEHRSQWRNRETAAARMASLLAEATAPPPRPRRPTKVPRGINERRLREKRRRGDIKGGRSGRDWT</sequence>
<comment type="caution">
    <text evidence="4">The sequence shown here is derived from an EMBL/GenBank/DDBJ whole genome shotgun (WGS) entry which is preliminary data.</text>
</comment>
<dbReference type="NCBIfam" id="NF006718">
    <property type="entry name" value="PRK09256.1"/>
    <property type="match status" value="1"/>
</dbReference>
<evidence type="ECO:0000256" key="2">
    <source>
        <dbReference type="SAM" id="MobiDB-lite"/>
    </source>
</evidence>
<keyword evidence="4" id="KW-0378">Hydrolase</keyword>
<gene>
    <name evidence="4" type="primary">arfB</name>
    <name evidence="4" type="ORF">GCM10010406_27230</name>
</gene>
<dbReference type="InterPro" id="IPR000352">
    <property type="entry name" value="Pep_chain_release_fac_I"/>
</dbReference>
<dbReference type="RefSeq" id="WP_182313133.1">
    <property type="nucleotide sequence ID" value="NZ_BAAATA010000013.1"/>
</dbReference>
<evidence type="ECO:0000313" key="5">
    <source>
        <dbReference type="Proteomes" id="UP001501358"/>
    </source>
</evidence>
<dbReference type="InterPro" id="IPR045853">
    <property type="entry name" value="Pep_chain_release_fac_I_sf"/>
</dbReference>
<dbReference type="EMBL" id="BAAATA010000013">
    <property type="protein sequence ID" value="GAA2489605.1"/>
    <property type="molecule type" value="Genomic_DNA"/>
</dbReference>